<dbReference type="GO" id="GO:0003995">
    <property type="term" value="F:acyl-CoA dehydrogenase activity"/>
    <property type="evidence" value="ECO:0007669"/>
    <property type="project" value="TreeGrafter"/>
</dbReference>
<sequence length="441" mass="49542">MGLDFSYNIAVAEELGNIRCGGIPMAIGVQAGMATPALTRLFCLMSWKGYRIGEYEGEANSFLSESKAVTLPVIRGPMYLSFTRITLHFLCFEIDIKTSAVRKGDEYVINGGKMWITTGSQADWMWLLANTSKGPPHRNKSLICLPMNLPGNNTELFVFSFVVLFLVAFLIPLSHMPFSSGILVAKKIDKLGMRSSDTAQIFFEDVRVPCKNLIGEEGKGFTYQMLQFQEERLWGVATALTPMETILQETIDYTGQRKVFGQPVLHNQTVHFRLAELATEVELLRSLLHRAVALYVEGNDVTKFASMAKLKAGRLTCEVTDSCLQFWGGMGFTNEVLVSRFYRVSVRIVNPVVSSSYDESKFLSQKKASGLNSGQAVQHSTITTAYKCLNLPFIFLQGLEIDVNRRWHRRNHAFHHMQIHGHTSKKVMHLHSSLKIKKARA</sequence>
<dbReference type="Proteomes" id="UP000197619">
    <property type="component" value="Unassembled WGS sequence"/>
</dbReference>
<organism evidence="8 9">
    <name type="scientific">Lonchura striata</name>
    <name type="common">white-rumped munia</name>
    <dbReference type="NCBI Taxonomy" id="40157"/>
    <lineage>
        <taxon>Eukaryota</taxon>
        <taxon>Metazoa</taxon>
        <taxon>Chordata</taxon>
        <taxon>Craniata</taxon>
        <taxon>Vertebrata</taxon>
        <taxon>Euteleostomi</taxon>
        <taxon>Archelosauria</taxon>
        <taxon>Archosauria</taxon>
        <taxon>Dinosauria</taxon>
        <taxon>Saurischia</taxon>
        <taxon>Theropoda</taxon>
        <taxon>Coelurosauria</taxon>
        <taxon>Aves</taxon>
        <taxon>Neognathae</taxon>
        <taxon>Neoaves</taxon>
        <taxon>Telluraves</taxon>
        <taxon>Australaves</taxon>
        <taxon>Passeriformes</taxon>
        <taxon>Passeroidea</taxon>
        <taxon>Estrildidae</taxon>
        <taxon>Estrildinae</taxon>
        <taxon>Lonchura</taxon>
    </lineage>
</organism>
<dbReference type="Gene3D" id="1.20.140.10">
    <property type="entry name" value="Butyryl-CoA Dehydrogenase, subunit A, domain 3"/>
    <property type="match status" value="1"/>
</dbReference>
<keyword evidence="9" id="KW-1185">Reference proteome</keyword>
<dbReference type="PANTHER" id="PTHR48083">
    <property type="entry name" value="MEDIUM-CHAIN SPECIFIC ACYL-COA DEHYDROGENASE, MITOCHONDRIAL-RELATED"/>
    <property type="match status" value="1"/>
</dbReference>
<dbReference type="CDD" id="cd00567">
    <property type="entry name" value="ACAD"/>
    <property type="match status" value="1"/>
</dbReference>
<dbReference type="InterPro" id="IPR009075">
    <property type="entry name" value="AcylCo_DH/oxidase_C"/>
</dbReference>
<dbReference type="Pfam" id="PF00441">
    <property type="entry name" value="Acyl-CoA_dh_1"/>
    <property type="match status" value="1"/>
</dbReference>
<dbReference type="SUPFAM" id="SSF47203">
    <property type="entry name" value="Acyl-CoA dehydrogenase C-terminal domain-like"/>
    <property type="match status" value="1"/>
</dbReference>
<reference evidence="8 9" key="1">
    <citation type="submission" date="2017-05" db="EMBL/GenBank/DDBJ databases">
        <title>Genome of assembly of the Bengalese finch, Lonchura striata domestica.</title>
        <authorList>
            <person name="Colquitt B.M."/>
            <person name="Brainard M.S."/>
        </authorList>
    </citation>
    <scope>NUCLEOTIDE SEQUENCE [LARGE SCALE GENOMIC DNA]</scope>
    <source>
        <strain evidence="8">White83orange57</strain>
    </source>
</reference>
<evidence type="ECO:0000256" key="1">
    <source>
        <dbReference type="ARBA" id="ARBA00001974"/>
    </source>
</evidence>
<evidence type="ECO:0000256" key="5">
    <source>
        <dbReference type="ARBA" id="ARBA00023002"/>
    </source>
</evidence>
<dbReference type="GO" id="GO:0050660">
    <property type="term" value="F:flavin adenine dinucleotide binding"/>
    <property type="evidence" value="ECO:0007669"/>
    <property type="project" value="TreeGrafter"/>
</dbReference>
<keyword evidence="3" id="KW-0285">Flavoprotein</keyword>
<comment type="cofactor">
    <cofactor evidence="1">
        <name>FAD</name>
        <dbReference type="ChEBI" id="CHEBI:57692"/>
    </cofactor>
</comment>
<dbReference type="PANTHER" id="PTHR48083:SF6">
    <property type="entry name" value="ACYL-COA DEHYDROGENASE 6"/>
    <property type="match status" value="1"/>
</dbReference>
<evidence type="ECO:0000256" key="3">
    <source>
        <dbReference type="ARBA" id="ARBA00022630"/>
    </source>
</evidence>
<evidence type="ECO:0000259" key="7">
    <source>
        <dbReference type="Pfam" id="PF00441"/>
    </source>
</evidence>
<evidence type="ECO:0000256" key="4">
    <source>
        <dbReference type="ARBA" id="ARBA00022827"/>
    </source>
</evidence>
<accession>A0A218V8L2</accession>
<dbReference type="InterPro" id="IPR050741">
    <property type="entry name" value="Acyl-CoA_dehydrogenase"/>
</dbReference>
<comment type="caution">
    <text evidence="8">The sequence shown here is derived from an EMBL/GenBank/DDBJ whole genome shotgun (WGS) entry which is preliminary data.</text>
</comment>
<evidence type="ECO:0000313" key="8">
    <source>
        <dbReference type="EMBL" id="OWK62090.1"/>
    </source>
</evidence>
<feature type="domain" description="Acyl-CoA dehydrogenase/oxidase C-terminal" evidence="7">
    <location>
        <begin position="218"/>
        <end position="343"/>
    </location>
</feature>
<dbReference type="SUPFAM" id="SSF56645">
    <property type="entry name" value="Acyl-CoA dehydrogenase NM domain-like"/>
    <property type="match status" value="1"/>
</dbReference>
<dbReference type="AlphaFoldDB" id="A0A218V8L2"/>
<name>A0A218V8L2_9PASE</name>
<gene>
    <name evidence="8" type="primary">ACDH-6</name>
    <name evidence="8" type="ORF">RLOC_00008088</name>
</gene>
<keyword evidence="6" id="KW-0812">Transmembrane</keyword>
<evidence type="ECO:0000256" key="2">
    <source>
        <dbReference type="ARBA" id="ARBA00009347"/>
    </source>
</evidence>
<proteinExistence type="inferred from homology"/>
<dbReference type="InterPro" id="IPR036250">
    <property type="entry name" value="AcylCo_DH-like_C"/>
</dbReference>
<keyword evidence="6" id="KW-1133">Transmembrane helix</keyword>
<dbReference type="GO" id="GO:0033539">
    <property type="term" value="P:fatty acid beta-oxidation using acyl-CoA dehydrogenase"/>
    <property type="evidence" value="ECO:0007669"/>
    <property type="project" value="TreeGrafter"/>
</dbReference>
<protein>
    <submittedName>
        <fullName evidence="8">Acyl-CoA dehydrogenase 6</fullName>
    </submittedName>
</protein>
<dbReference type="InterPro" id="IPR046373">
    <property type="entry name" value="Acyl-CoA_Oxase/DH_mid-dom_sf"/>
</dbReference>
<comment type="similarity">
    <text evidence="2">Belongs to the acyl-CoA dehydrogenase family.</text>
</comment>
<feature type="transmembrane region" description="Helical" evidence="6">
    <location>
        <begin position="156"/>
        <end position="185"/>
    </location>
</feature>
<keyword evidence="4" id="KW-0274">FAD</keyword>
<keyword evidence="6" id="KW-0472">Membrane</keyword>
<dbReference type="Gene3D" id="2.40.110.10">
    <property type="entry name" value="Butyryl-CoA Dehydrogenase, subunit A, domain 2"/>
    <property type="match status" value="1"/>
</dbReference>
<dbReference type="GO" id="GO:0005737">
    <property type="term" value="C:cytoplasm"/>
    <property type="evidence" value="ECO:0007669"/>
    <property type="project" value="TreeGrafter"/>
</dbReference>
<dbReference type="InterPro" id="IPR009100">
    <property type="entry name" value="AcylCoA_DH/oxidase_NM_dom_sf"/>
</dbReference>
<evidence type="ECO:0000313" key="9">
    <source>
        <dbReference type="Proteomes" id="UP000197619"/>
    </source>
</evidence>
<dbReference type="EMBL" id="MUZQ01000031">
    <property type="protein sequence ID" value="OWK62090.1"/>
    <property type="molecule type" value="Genomic_DNA"/>
</dbReference>
<evidence type="ECO:0000256" key="6">
    <source>
        <dbReference type="SAM" id="Phobius"/>
    </source>
</evidence>
<keyword evidence="5" id="KW-0560">Oxidoreductase</keyword>